<dbReference type="Gene3D" id="2.60.120.40">
    <property type="match status" value="1"/>
</dbReference>
<proteinExistence type="predicted"/>
<name>A0AAX3WNQ9_9BACI</name>
<reference evidence="1" key="1">
    <citation type="submission" date="2023-05" db="EMBL/GenBank/DDBJ databases">
        <title>Comparative genomics of Bacillaceae isolates and their secondary metabolite potential.</title>
        <authorList>
            <person name="Song L."/>
            <person name="Nielsen L.J."/>
            <person name="Mohite O."/>
            <person name="Xu X."/>
            <person name="Weber T."/>
            <person name="Kovacs A.T."/>
        </authorList>
    </citation>
    <scope>NUCLEOTIDE SEQUENCE</scope>
    <source>
        <strain evidence="1">LY1</strain>
    </source>
</reference>
<gene>
    <name evidence="1" type="ORF">QNH24_14100</name>
</gene>
<evidence type="ECO:0000313" key="2">
    <source>
        <dbReference type="Proteomes" id="UP001178322"/>
    </source>
</evidence>
<evidence type="ECO:0000313" key="1">
    <source>
        <dbReference type="EMBL" id="WHY49475.1"/>
    </source>
</evidence>
<evidence type="ECO:0008006" key="3">
    <source>
        <dbReference type="Google" id="ProtNLM"/>
    </source>
</evidence>
<dbReference type="Proteomes" id="UP001178322">
    <property type="component" value="Chromosome"/>
</dbReference>
<dbReference type="InterPro" id="IPR008983">
    <property type="entry name" value="Tumour_necrosis_fac-like_dom"/>
</dbReference>
<organism evidence="1 2">
    <name type="scientific">Lysinibacillus pakistanensis</name>
    <dbReference type="NCBI Taxonomy" id="759811"/>
    <lineage>
        <taxon>Bacteria</taxon>
        <taxon>Bacillati</taxon>
        <taxon>Bacillota</taxon>
        <taxon>Bacilli</taxon>
        <taxon>Bacillales</taxon>
        <taxon>Bacillaceae</taxon>
        <taxon>Lysinibacillus</taxon>
    </lineage>
</organism>
<protein>
    <recommendedName>
        <fullName evidence="3">BclA C-terminal domain-containing protein</fullName>
    </recommendedName>
</protein>
<dbReference type="RefSeq" id="WP_283868212.1">
    <property type="nucleotide sequence ID" value="NZ_CP126101.1"/>
</dbReference>
<dbReference type="AlphaFoldDB" id="A0AAX3WNQ9"/>
<dbReference type="EMBL" id="CP126101">
    <property type="protein sequence ID" value="WHY49475.1"/>
    <property type="molecule type" value="Genomic_DNA"/>
</dbReference>
<sequence length="177" mass="19118">MNPCEKNCSCERCNKCGVPSRVIKGIESCEIGQLPTPAYGNFFQTGFIDLTNNQPMPWNGLGETAGISLDPDTVTIKVTQAGVYYVDYHVNVQFFPGLGTTAQTAIFINEVQVNPIQTRYGATNQETDRAECSPYSGGTIISIPASGRVQLRNVGPTFRTCDGGVFLAASINLIKIN</sequence>
<accession>A0AAX3WNQ9</accession>